<comment type="caution">
    <text evidence="2">The sequence shown here is derived from an EMBL/GenBank/DDBJ whole genome shotgun (WGS) entry which is preliminary data.</text>
</comment>
<organism evidence="2 3">
    <name type="scientific">Geodia barretti</name>
    <name type="common">Barrett's horny sponge</name>
    <dbReference type="NCBI Taxonomy" id="519541"/>
    <lineage>
        <taxon>Eukaryota</taxon>
        <taxon>Metazoa</taxon>
        <taxon>Porifera</taxon>
        <taxon>Demospongiae</taxon>
        <taxon>Heteroscleromorpha</taxon>
        <taxon>Tetractinellida</taxon>
        <taxon>Astrophorina</taxon>
        <taxon>Geodiidae</taxon>
        <taxon>Geodia</taxon>
    </lineage>
</organism>
<proteinExistence type="predicted"/>
<sequence>MDRLKVVFFSSLQRSTYPDVCVQCDSRTTGGYTATTNEGYQLRFCSPQCSHAYWDEYAKFSQSPSTLYNTQQGTGGGVPSASGGGRATQTVTQGILFVTQRRTGLPNTPQSNSGARLCRLPGCTKPCYVERGRVHDYCSYSHASEDARSRRTVEIIIAATVLFFLFIVLWSFLL</sequence>
<dbReference type="Proteomes" id="UP001174909">
    <property type="component" value="Unassembled WGS sequence"/>
</dbReference>
<evidence type="ECO:0000256" key="1">
    <source>
        <dbReference type="SAM" id="Phobius"/>
    </source>
</evidence>
<evidence type="ECO:0000313" key="2">
    <source>
        <dbReference type="EMBL" id="CAI8029729.1"/>
    </source>
</evidence>
<protein>
    <submittedName>
        <fullName evidence="2">Uncharacterized protein</fullName>
    </submittedName>
</protein>
<dbReference type="EMBL" id="CASHTH010002431">
    <property type="protein sequence ID" value="CAI8029729.1"/>
    <property type="molecule type" value="Genomic_DNA"/>
</dbReference>
<dbReference type="AlphaFoldDB" id="A0AA35SHI6"/>
<name>A0AA35SHI6_GEOBA</name>
<evidence type="ECO:0000313" key="3">
    <source>
        <dbReference type="Proteomes" id="UP001174909"/>
    </source>
</evidence>
<keyword evidence="1" id="KW-0472">Membrane</keyword>
<keyword evidence="1" id="KW-1133">Transmembrane helix</keyword>
<keyword evidence="3" id="KW-1185">Reference proteome</keyword>
<feature type="transmembrane region" description="Helical" evidence="1">
    <location>
        <begin position="155"/>
        <end position="173"/>
    </location>
</feature>
<reference evidence="2" key="1">
    <citation type="submission" date="2023-03" db="EMBL/GenBank/DDBJ databases">
        <authorList>
            <person name="Steffen K."/>
            <person name="Cardenas P."/>
        </authorList>
    </citation>
    <scope>NUCLEOTIDE SEQUENCE</scope>
</reference>
<gene>
    <name evidence="2" type="ORF">GBAR_LOCUS16862</name>
</gene>
<keyword evidence="1" id="KW-0812">Transmembrane</keyword>
<accession>A0AA35SHI6</accession>